<feature type="region of interest" description="Disordered" evidence="1">
    <location>
        <begin position="298"/>
        <end position="340"/>
    </location>
</feature>
<reference evidence="2" key="2">
    <citation type="submission" date="2023-05" db="EMBL/GenBank/DDBJ databases">
        <authorList>
            <person name="Schelkunov M.I."/>
        </authorList>
    </citation>
    <scope>NUCLEOTIDE SEQUENCE</scope>
    <source>
        <strain evidence="2">Hsosn_3</strain>
        <tissue evidence="2">Leaf</tissue>
    </source>
</reference>
<dbReference type="Pfam" id="PF03004">
    <property type="entry name" value="Transposase_24"/>
    <property type="match status" value="1"/>
</dbReference>
<organism evidence="2 3">
    <name type="scientific">Heracleum sosnowskyi</name>
    <dbReference type="NCBI Taxonomy" id="360622"/>
    <lineage>
        <taxon>Eukaryota</taxon>
        <taxon>Viridiplantae</taxon>
        <taxon>Streptophyta</taxon>
        <taxon>Embryophyta</taxon>
        <taxon>Tracheophyta</taxon>
        <taxon>Spermatophyta</taxon>
        <taxon>Magnoliopsida</taxon>
        <taxon>eudicotyledons</taxon>
        <taxon>Gunneridae</taxon>
        <taxon>Pentapetalae</taxon>
        <taxon>asterids</taxon>
        <taxon>campanulids</taxon>
        <taxon>Apiales</taxon>
        <taxon>Apiaceae</taxon>
        <taxon>Apioideae</taxon>
        <taxon>apioid superclade</taxon>
        <taxon>Tordylieae</taxon>
        <taxon>Tordyliinae</taxon>
        <taxon>Heracleum</taxon>
    </lineage>
</organism>
<reference evidence="2" key="1">
    <citation type="submission" date="2023-02" db="EMBL/GenBank/DDBJ databases">
        <title>Genome of toxic invasive species Heracleum sosnowskyi carries increased number of genes despite the absence of recent whole-genome duplications.</title>
        <authorList>
            <person name="Schelkunov M."/>
            <person name="Shtratnikova V."/>
            <person name="Makarenko M."/>
            <person name="Klepikova A."/>
            <person name="Omelchenko D."/>
            <person name="Novikova G."/>
            <person name="Obukhova E."/>
            <person name="Bogdanov V."/>
            <person name="Penin A."/>
            <person name="Logacheva M."/>
        </authorList>
    </citation>
    <scope>NUCLEOTIDE SEQUENCE</scope>
    <source>
        <strain evidence="2">Hsosn_3</strain>
        <tissue evidence="2">Leaf</tissue>
    </source>
</reference>
<name>A0AAD8MHL8_9APIA</name>
<feature type="compositionally biased region" description="Polar residues" evidence="1">
    <location>
        <begin position="211"/>
        <end position="220"/>
    </location>
</feature>
<protein>
    <submittedName>
        <fullName evidence="2">Uncharacterized protein</fullName>
    </submittedName>
</protein>
<gene>
    <name evidence="2" type="ORF">POM88_029367</name>
</gene>
<accession>A0AAD8MHL8</accession>
<sequence length="340" mass="38977">MNSDRAWMYQRLDNQGCLNPAFLNGLDTFMTYMLSLKSDHHWPEACFDQTSQFFKGVLPEDNTFFDSFYSTKKYMEELGLPSEQIDCCLNGCMIYWGEDVNMESCEDVFQEIESLGLMKVTELGSDEHNAKVIKAYNCGWKKRSWLANARRKYSEVVSIARGNWENHNRRDNRIGLDVYLSWVEFWRTEDFKKKSSIQKSNRSSGVEGRPSTHTSGSASHRTVAARVKVQYKRDPTADEVFYLTHTRRVKKKKNPIVEAREIGLDDEDVEGGEDDENFEVVWVDKKSQRIYVLVGNGHLVGLNSDGGQEDDGQEDDGQDDDGQEDDSDGQEDDSNGQDDN</sequence>
<comment type="caution">
    <text evidence="2">The sequence shown here is derived from an EMBL/GenBank/DDBJ whole genome shotgun (WGS) entry which is preliminary data.</text>
</comment>
<evidence type="ECO:0000313" key="2">
    <source>
        <dbReference type="EMBL" id="KAK1373174.1"/>
    </source>
</evidence>
<feature type="compositionally biased region" description="Acidic residues" evidence="1">
    <location>
        <begin position="307"/>
        <end position="340"/>
    </location>
</feature>
<dbReference type="AlphaFoldDB" id="A0AAD8MHL8"/>
<feature type="region of interest" description="Disordered" evidence="1">
    <location>
        <begin position="197"/>
        <end position="223"/>
    </location>
</feature>
<keyword evidence="3" id="KW-1185">Reference proteome</keyword>
<dbReference type="EMBL" id="JAUIZM010000007">
    <property type="protein sequence ID" value="KAK1373174.1"/>
    <property type="molecule type" value="Genomic_DNA"/>
</dbReference>
<dbReference type="Proteomes" id="UP001237642">
    <property type="component" value="Unassembled WGS sequence"/>
</dbReference>
<proteinExistence type="predicted"/>
<evidence type="ECO:0000256" key="1">
    <source>
        <dbReference type="SAM" id="MobiDB-lite"/>
    </source>
</evidence>
<dbReference type="InterPro" id="IPR004252">
    <property type="entry name" value="Probable_transposase_24"/>
</dbReference>
<evidence type="ECO:0000313" key="3">
    <source>
        <dbReference type="Proteomes" id="UP001237642"/>
    </source>
</evidence>